<gene>
    <name evidence="1" type="ORF">IFT41_08065</name>
</gene>
<keyword evidence="2" id="KW-1185">Reference proteome</keyword>
<name>A0ACC5PMH6_ENTAG</name>
<evidence type="ECO:0000313" key="1">
    <source>
        <dbReference type="EMBL" id="MBD8126066.1"/>
    </source>
</evidence>
<reference evidence="1 2" key="1">
    <citation type="journal article" date="2020" name="FEMS Microbiol. Ecol.">
        <title>Temporal dynamics of bacterial communities during seed development and maturation.</title>
        <authorList>
            <person name="Chesneau G."/>
            <person name="Torres-Cortes G."/>
            <person name="Briand M."/>
            <person name="Darrasse A."/>
            <person name="Preveaux A."/>
            <person name="Marais C."/>
            <person name="Jacques M.A."/>
            <person name="Shade A."/>
            <person name="Barret M."/>
        </authorList>
    </citation>
    <scope>NUCLEOTIDE SEQUENCE [LARGE SCALE GENOMIC DNA]</scope>
    <source>
        <strain evidence="1 2">CFBP13709</strain>
    </source>
</reference>
<proteinExistence type="predicted"/>
<comment type="caution">
    <text evidence="1">The sequence shown here is derived from an EMBL/GenBank/DDBJ whole genome shotgun (WGS) entry which is preliminary data.</text>
</comment>
<dbReference type="EMBL" id="JACYNR010000004">
    <property type="protein sequence ID" value="MBD8126066.1"/>
    <property type="molecule type" value="Genomic_DNA"/>
</dbReference>
<protein>
    <submittedName>
        <fullName evidence="1">Winged helix-turn-helix domain-containing protein</fullName>
    </submittedName>
</protein>
<accession>A0ACC5PMH6</accession>
<organism evidence="1 2">
    <name type="scientific">Enterobacter agglomerans</name>
    <name type="common">Erwinia herbicola</name>
    <name type="synonym">Pantoea agglomerans</name>
    <dbReference type="NCBI Taxonomy" id="549"/>
    <lineage>
        <taxon>Bacteria</taxon>
        <taxon>Pseudomonadati</taxon>
        <taxon>Pseudomonadota</taxon>
        <taxon>Gammaproteobacteria</taxon>
        <taxon>Enterobacterales</taxon>
        <taxon>Erwiniaceae</taxon>
        <taxon>Pantoea</taxon>
        <taxon>Pantoea agglomerans group</taxon>
    </lineage>
</organism>
<evidence type="ECO:0000313" key="2">
    <source>
        <dbReference type="Proteomes" id="UP000610459"/>
    </source>
</evidence>
<dbReference type="Proteomes" id="UP000610459">
    <property type="component" value="Unassembled WGS sequence"/>
</dbReference>
<sequence length="123" mass="14042">MPNHVFFENDALILKSRVLQLKGKNIVAALSKNQTLLIYCLVNKINNRDMVINYIWPGEPTVGKENCYHQLIYKTRRALNENGFPSDIILTLSGFGVCIHRDYLDRVKKSATWSIINHNGALV</sequence>